<comment type="caution">
    <text evidence="3">The sequence shown here is derived from an EMBL/GenBank/DDBJ whole genome shotgun (WGS) entry which is preliminary data.</text>
</comment>
<dbReference type="EMBL" id="JROU02001989">
    <property type="protein sequence ID" value="OEH74616.1"/>
    <property type="molecule type" value="Genomic_DNA"/>
</dbReference>
<feature type="compositionally biased region" description="Acidic residues" evidence="1">
    <location>
        <begin position="582"/>
        <end position="594"/>
    </location>
</feature>
<keyword evidence="2" id="KW-0472">Membrane</keyword>
<feature type="transmembrane region" description="Helical" evidence="2">
    <location>
        <begin position="319"/>
        <end position="340"/>
    </location>
</feature>
<reference evidence="3 4" key="1">
    <citation type="journal article" date="2016" name="BMC Genomics">
        <title>Comparative genomics reveals Cyclospora cayetanensis possesses coccidia-like metabolism and invasion components but unique surface antigens.</title>
        <authorList>
            <person name="Liu S."/>
            <person name="Wang L."/>
            <person name="Zheng H."/>
            <person name="Xu Z."/>
            <person name="Roellig D.M."/>
            <person name="Li N."/>
            <person name="Frace M.A."/>
            <person name="Tang K."/>
            <person name="Arrowood M.J."/>
            <person name="Moss D.M."/>
            <person name="Zhang L."/>
            <person name="Feng Y."/>
            <person name="Xiao L."/>
        </authorList>
    </citation>
    <scope>NUCLEOTIDE SEQUENCE [LARGE SCALE GENOMIC DNA]</scope>
    <source>
        <strain evidence="3 4">CHN_HEN01</strain>
    </source>
</reference>
<feature type="transmembrane region" description="Helical" evidence="2">
    <location>
        <begin position="489"/>
        <end position="507"/>
    </location>
</feature>
<keyword evidence="4" id="KW-1185">Reference proteome</keyword>
<dbReference type="VEuPathDB" id="ToxoDB:LOC34619039"/>
<accession>A0A1D3CTV7</accession>
<feature type="region of interest" description="Disordered" evidence="1">
    <location>
        <begin position="561"/>
        <end position="594"/>
    </location>
</feature>
<feature type="region of interest" description="Disordered" evidence="1">
    <location>
        <begin position="73"/>
        <end position="126"/>
    </location>
</feature>
<gene>
    <name evidence="3" type="ORF">cyc_02145</name>
</gene>
<feature type="transmembrane region" description="Helical" evidence="2">
    <location>
        <begin position="440"/>
        <end position="461"/>
    </location>
</feature>
<dbReference type="InParanoid" id="A0A1D3CTV7"/>
<keyword evidence="2" id="KW-0812">Transmembrane</keyword>
<evidence type="ECO:0000313" key="4">
    <source>
        <dbReference type="Proteomes" id="UP000095192"/>
    </source>
</evidence>
<feature type="region of interest" description="Disordered" evidence="1">
    <location>
        <begin position="617"/>
        <end position="643"/>
    </location>
</feature>
<protein>
    <recommendedName>
        <fullName evidence="5">Transmembrane protein</fullName>
    </recommendedName>
</protein>
<dbReference type="VEuPathDB" id="ToxoDB:cyc_02145"/>
<proteinExistence type="predicted"/>
<evidence type="ECO:0000256" key="2">
    <source>
        <dbReference type="SAM" id="Phobius"/>
    </source>
</evidence>
<feature type="compositionally biased region" description="Polar residues" evidence="1">
    <location>
        <begin position="75"/>
        <end position="86"/>
    </location>
</feature>
<dbReference type="AlphaFoldDB" id="A0A1D3CTV7"/>
<evidence type="ECO:0000256" key="1">
    <source>
        <dbReference type="SAM" id="MobiDB-lite"/>
    </source>
</evidence>
<organism evidence="3 4">
    <name type="scientific">Cyclospora cayetanensis</name>
    <dbReference type="NCBI Taxonomy" id="88456"/>
    <lineage>
        <taxon>Eukaryota</taxon>
        <taxon>Sar</taxon>
        <taxon>Alveolata</taxon>
        <taxon>Apicomplexa</taxon>
        <taxon>Conoidasida</taxon>
        <taxon>Coccidia</taxon>
        <taxon>Eucoccidiorida</taxon>
        <taxon>Eimeriorina</taxon>
        <taxon>Eimeriidae</taxon>
        <taxon>Cyclospora</taxon>
    </lineage>
</organism>
<evidence type="ECO:0000313" key="3">
    <source>
        <dbReference type="EMBL" id="OEH74616.1"/>
    </source>
</evidence>
<feature type="compositionally biased region" description="Low complexity" evidence="1">
    <location>
        <begin position="96"/>
        <end position="116"/>
    </location>
</feature>
<evidence type="ECO:0008006" key="5">
    <source>
        <dbReference type="Google" id="ProtNLM"/>
    </source>
</evidence>
<keyword evidence="2" id="KW-1133">Transmembrane helix</keyword>
<dbReference type="Proteomes" id="UP000095192">
    <property type="component" value="Unassembled WGS sequence"/>
</dbReference>
<name>A0A1D3CTV7_9EIME</name>
<sequence length="658" mass="72185">MASHSRGSPVACIGFPVASMQDLWRRLWRREPAAAVARAAAATAGSEEKATAKTKKETEAKRGYADLLYEDWQSDAPQSRQQATHFSNREGEEESTASSSYASSESSASPDSTTAEPLLSEGSMGSAAAAAEEVRAAARWFEHQRGMWRSKTAAKIQVQLEALVKAQETAREEQNRRQKPNRPRRLVFSPPSLKERGWLAARSCKAGKNPLSCILYAATPPGRLAVAPASSISAATDKSDIPWVSFSGLARLNRTEPLRAKALWFGHQAPEFASFYESAPPHVLLLRFLLDQKHAIPCLLAAACCGSAFVARAKLSRLFVSFILSSTGAVAAGGAATAACRRSLEELEAALLESAIESNFPNEATHLLVPWHYSPILLPYLHDRSYCGDGAAFNLGFMAFGFVLKVSTPRPLISVVRHFMGEFHYPQHDLRHLPFPRKRLDYRVTNAYGAVAAACFCWTYFSGGKESPFDILSFTSYPTQFKWTDPSDVFFFILFLLLIIIGMTLDYRRDLWQQSPGFGEGKDEPIASRPVEAGAGIDLQAPSPRGSKRLSSMVSESSEPFLIFPKGQGPEGGVRKAHATEESDSETDTDSENAEQEGIFALKWIGPTSVFPIESRETTADVESDISSPYDASSLLKGDPEEEELERCIQRIREAARV</sequence>